<proteinExistence type="predicted"/>
<accession>A0A2P2KT97</accession>
<feature type="transmembrane region" description="Helical" evidence="1">
    <location>
        <begin position="20"/>
        <end position="41"/>
    </location>
</feature>
<name>A0A2P2KT97_RHIMU</name>
<reference evidence="2" key="1">
    <citation type="submission" date="2018-02" db="EMBL/GenBank/DDBJ databases">
        <title>Rhizophora mucronata_Transcriptome.</title>
        <authorList>
            <person name="Meera S.P."/>
            <person name="Sreeshan A."/>
            <person name="Augustine A."/>
        </authorList>
    </citation>
    <scope>NUCLEOTIDE SEQUENCE</scope>
    <source>
        <tissue evidence="2">Leaf</tissue>
    </source>
</reference>
<protein>
    <submittedName>
        <fullName evidence="2">Uncharacterized protein</fullName>
    </submittedName>
</protein>
<evidence type="ECO:0000313" key="2">
    <source>
        <dbReference type="EMBL" id="MBX08942.1"/>
    </source>
</evidence>
<keyword evidence="1" id="KW-1133">Transmembrane helix</keyword>
<keyword evidence="1" id="KW-0472">Membrane</keyword>
<dbReference type="EMBL" id="GGEC01028458">
    <property type="protein sequence ID" value="MBX08942.1"/>
    <property type="molecule type" value="Transcribed_RNA"/>
</dbReference>
<sequence>MTTLEHRNNTLKHKEKTSFLFYFFFFSFSGLTFEDGILLLIL</sequence>
<organism evidence="2">
    <name type="scientific">Rhizophora mucronata</name>
    <name type="common">Asiatic mangrove</name>
    <dbReference type="NCBI Taxonomy" id="61149"/>
    <lineage>
        <taxon>Eukaryota</taxon>
        <taxon>Viridiplantae</taxon>
        <taxon>Streptophyta</taxon>
        <taxon>Embryophyta</taxon>
        <taxon>Tracheophyta</taxon>
        <taxon>Spermatophyta</taxon>
        <taxon>Magnoliopsida</taxon>
        <taxon>eudicotyledons</taxon>
        <taxon>Gunneridae</taxon>
        <taxon>Pentapetalae</taxon>
        <taxon>rosids</taxon>
        <taxon>fabids</taxon>
        <taxon>Malpighiales</taxon>
        <taxon>Rhizophoraceae</taxon>
        <taxon>Rhizophora</taxon>
    </lineage>
</organism>
<keyword evidence="1" id="KW-0812">Transmembrane</keyword>
<evidence type="ECO:0000256" key="1">
    <source>
        <dbReference type="SAM" id="Phobius"/>
    </source>
</evidence>
<dbReference type="AlphaFoldDB" id="A0A2P2KT97"/>